<evidence type="ECO:0000313" key="3">
    <source>
        <dbReference type="Proteomes" id="UP000652013"/>
    </source>
</evidence>
<sequence>MRIGTFNAVAAAAPFSVQAAGQAPDPVARQEQVNATADLLQAVRHVDMPGVASAKISRDGGIDIFL</sequence>
<protein>
    <submittedName>
        <fullName evidence="2">Uncharacterized protein</fullName>
    </submittedName>
</protein>
<dbReference type="AlphaFoldDB" id="A0A8J3Y6Q7"/>
<accession>A0A8J3Y6Q7</accession>
<dbReference type="EMBL" id="BOOY01000016">
    <property type="protein sequence ID" value="GIJ02886.1"/>
    <property type="molecule type" value="Genomic_DNA"/>
</dbReference>
<keyword evidence="1" id="KW-0732">Signal</keyword>
<feature type="signal peptide" evidence="1">
    <location>
        <begin position="1"/>
        <end position="19"/>
    </location>
</feature>
<evidence type="ECO:0000313" key="2">
    <source>
        <dbReference type="EMBL" id="GIJ02886.1"/>
    </source>
</evidence>
<dbReference type="Proteomes" id="UP000652013">
    <property type="component" value="Unassembled WGS sequence"/>
</dbReference>
<feature type="chain" id="PRO_5035288619" evidence="1">
    <location>
        <begin position="20"/>
        <end position="66"/>
    </location>
</feature>
<organism evidence="2 3">
    <name type="scientific">Spirilliplanes yamanashiensis</name>
    <dbReference type="NCBI Taxonomy" id="42233"/>
    <lineage>
        <taxon>Bacteria</taxon>
        <taxon>Bacillati</taxon>
        <taxon>Actinomycetota</taxon>
        <taxon>Actinomycetes</taxon>
        <taxon>Micromonosporales</taxon>
        <taxon>Micromonosporaceae</taxon>
        <taxon>Spirilliplanes</taxon>
    </lineage>
</organism>
<gene>
    <name evidence="2" type="ORF">Sya03_22380</name>
</gene>
<dbReference type="RefSeq" id="WP_203938173.1">
    <property type="nucleotide sequence ID" value="NZ_BAAAGJ010000005.1"/>
</dbReference>
<comment type="caution">
    <text evidence="2">The sequence shown here is derived from an EMBL/GenBank/DDBJ whole genome shotgun (WGS) entry which is preliminary data.</text>
</comment>
<reference evidence="2" key="1">
    <citation type="submission" date="2021-01" db="EMBL/GenBank/DDBJ databases">
        <title>Whole genome shotgun sequence of Spirilliplanes yamanashiensis NBRC 15828.</title>
        <authorList>
            <person name="Komaki H."/>
            <person name="Tamura T."/>
        </authorList>
    </citation>
    <scope>NUCLEOTIDE SEQUENCE</scope>
    <source>
        <strain evidence="2">NBRC 15828</strain>
    </source>
</reference>
<evidence type="ECO:0000256" key="1">
    <source>
        <dbReference type="SAM" id="SignalP"/>
    </source>
</evidence>
<keyword evidence="3" id="KW-1185">Reference proteome</keyword>
<proteinExistence type="predicted"/>
<name>A0A8J3Y6Q7_9ACTN</name>